<dbReference type="PANTHER" id="PTHR24201:SF16">
    <property type="entry name" value="ANKYRIN-1-LIKE-RELATED"/>
    <property type="match status" value="1"/>
</dbReference>
<feature type="signal peptide" evidence="6">
    <location>
        <begin position="1"/>
        <end position="20"/>
    </location>
</feature>
<dbReference type="Gene3D" id="1.25.40.20">
    <property type="entry name" value="Ankyrin repeat-containing domain"/>
    <property type="match status" value="4"/>
</dbReference>
<feature type="transmembrane region" description="Helical" evidence="5">
    <location>
        <begin position="436"/>
        <end position="456"/>
    </location>
</feature>
<feature type="compositionally biased region" description="Polar residues" evidence="4">
    <location>
        <begin position="359"/>
        <end position="380"/>
    </location>
</feature>
<feature type="chain" id="PRO_5042852474" evidence="6">
    <location>
        <begin position="21"/>
        <end position="1299"/>
    </location>
</feature>
<evidence type="ECO:0000256" key="3">
    <source>
        <dbReference type="PROSITE-ProRule" id="PRU00023"/>
    </source>
</evidence>
<dbReference type="PANTHER" id="PTHR24201">
    <property type="entry name" value="ANK_REP_REGION DOMAIN-CONTAINING PROTEIN"/>
    <property type="match status" value="1"/>
</dbReference>
<reference evidence="7" key="1">
    <citation type="journal article" date="2023" name="Mol. Phylogenet. Evol.">
        <title>Genome-scale phylogeny and comparative genomics of the fungal order Sordariales.</title>
        <authorList>
            <person name="Hensen N."/>
            <person name="Bonometti L."/>
            <person name="Westerberg I."/>
            <person name="Brannstrom I.O."/>
            <person name="Guillou S."/>
            <person name="Cros-Aarteil S."/>
            <person name="Calhoun S."/>
            <person name="Haridas S."/>
            <person name="Kuo A."/>
            <person name="Mondo S."/>
            <person name="Pangilinan J."/>
            <person name="Riley R."/>
            <person name="LaButti K."/>
            <person name="Andreopoulos B."/>
            <person name="Lipzen A."/>
            <person name="Chen C."/>
            <person name="Yan M."/>
            <person name="Daum C."/>
            <person name="Ng V."/>
            <person name="Clum A."/>
            <person name="Steindorff A."/>
            <person name="Ohm R.A."/>
            <person name="Martin F."/>
            <person name="Silar P."/>
            <person name="Natvig D.O."/>
            <person name="Lalanne C."/>
            <person name="Gautier V."/>
            <person name="Ament-Velasquez S.L."/>
            <person name="Kruys A."/>
            <person name="Hutchinson M.I."/>
            <person name="Powell A.J."/>
            <person name="Barry K."/>
            <person name="Miller A.N."/>
            <person name="Grigoriev I.V."/>
            <person name="Debuchy R."/>
            <person name="Gladieux P."/>
            <person name="Hiltunen Thoren M."/>
            <person name="Johannesson H."/>
        </authorList>
    </citation>
    <scope>NUCLEOTIDE SEQUENCE</scope>
    <source>
        <strain evidence="7">CBS 359.72</strain>
    </source>
</reference>
<gene>
    <name evidence="7" type="ORF">C7999DRAFT_41018</name>
</gene>
<feature type="transmembrane region" description="Helical" evidence="5">
    <location>
        <begin position="225"/>
        <end position="248"/>
    </location>
</feature>
<dbReference type="PROSITE" id="PS50297">
    <property type="entry name" value="ANK_REP_REGION"/>
    <property type="match status" value="5"/>
</dbReference>
<dbReference type="SMART" id="SM00248">
    <property type="entry name" value="ANK"/>
    <property type="match status" value="7"/>
</dbReference>
<comment type="caution">
    <text evidence="7">The sequence shown here is derived from an EMBL/GenBank/DDBJ whole genome shotgun (WGS) entry which is preliminary data.</text>
</comment>
<evidence type="ECO:0000256" key="5">
    <source>
        <dbReference type="SAM" id="Phobius"/>
    </source>
</evidence>
<keyword evidence="1" id="KW-0677">Repeat</keyword>
<organism evidence="7 8">
    <name type="scientific">Corynascus novoguineensis</name>
    <dbReference type="NCBI Taxonomy" id="1126955"/>
    <lineage>
        <taxon>Eukaryota</taxon>
        <taxon>Fungi</taxon>
        <taxon>Dikarya</taxon>
        <taxon>Ascomycota</taxon>
        <taxon>Pezizomycotina</taxon>
        <taxon>Sordariomycetes</taxon>
        <taxon>Sordariomycetidae</taxon>
        <taxon>Sordariales</taxon>
        <taxon>Chaetomiaceae</taxon>
        <taxon>Corynascus</taxon>
    </lineage>
</organism>
<name>A0AAN7HP67_9PEZI</name>
<feature type="repeat" description="ANK" evidence="3">
    <location>
        <begin position="1245"/>
        <end position="1277"/>
    </location>
</feature>
<dbReference type="SUPFAM" id="SSF48403">
    <property type="entry name" value="Ankyrin repeat"/>
    <property type="match status" value="1"/>
</dbReference>
<sequence length="1299" mass="143305">MSAARLRLFIGSCLITRVAAGAGDDFSNNLFSDLAPLLALFGEKVTMQFMSQSMGWADNIILAVAPLGIITAVVGAIRVGGPSWLKAIIGRARESHAVAEAELMSSTSNEVCELWNGQQIVRVMGRGPICEFIILLPEEEQQIPEGQVEPPTCCHSNLTFPSEPTVRELVSGKRPRQPDNLEPGKGTPDRSVFVVRNGADTADTTAKAPNLSLNVHNSLGRGEPYAVAVFGIILQLGVLVYSGFATYYPAFKFSKDGDPVAGYAYPCTAVGTLLLVTGILLCSHVVENSTEEATYFPEPNKEARIVWLQRSGIVNDQAFGSFAIFPEHAQVLVRTSQRASAPGIRHQGRARERPGGESAKTSQSYQNATRNHSPSASKSGRSTHSSSISEQSQASSDSLSRVPGLSTFEEVKAVAGTLISICGYIVQFTGLRGMHWSASVAQLGATLLMTILRAWIRRNLAGRPRALPIVPGHELDWLAMTFAGELTNATWRNHPKDCEKWDQHHRPWADNDDWDWKTIAIQDPAKLNLKQDPTELNLKRYKCYGSGMATRLMEIRKNLGKLAVWNGLASSEAVSVARAIEFAMDALLGSLQGQFTWSLKIGDGEIHFGLVRQDKGWKAYADEIEAALSLWLYSVEKKEQSPVSESDVTADDDAWLRMKGTSAKRSLRLLDSSTQSLCRDLRWWMPDAAARVVVTMKEGNTSEDHGNKVKEGHASKNQSNTIVLEAHRVVGFAAKRRYVVQPFPGHSDEDAFKHAAGDGKAGDMTLVVESYTPLTTLFAQHIFSSFMWAVAKKIGDRERIASKVTVRPTETDGPNASAAWQSFTLHNSQLSKMAQDIQNTGLGTLEEVYLCIIPPLNMENKLPRVDATIDWTRTHAKPLERRGHWKEASDAYLWLFRTTKSFQGPNDIAVEAATLLVEFFRAVMDALELKKAQQFEERAIEELVMIKSHLHKELVSSISHEPDAAYFRSILASLMWLYQEQRRPWKKCPFDQAFGFPENKEEVLNFTEVHRGAKNDQLWSSELQGVVGMVNEKDILDWTPLHYAVMHDHQTALNTLLTNRADVNARDIRGRTPLHYACRHNRDSIVQNLLREGADINMQDIDGKAPIHHAAEEGHAAYKLHIDLVNYLQKDSNTRLRDYNGRTPLHLAVIGEPNMALGEKEVAGLLSEPQALFDARDRFARTPLHYAARNGRATFVELLLEKGAAIEAKDSIGRTPLHVAAWSGHVAAVKLLLEKGTAIEANDSIGRTPLHFAAKSGHVAAVKLLLEKGAAIEANDSIGRTPLHFAGSGHVAVVELLLG</sequence>
<keyword evidence="5" id="KW-1133">Transmembrane helix</keyword>
<dbReference type="Proteomes" id="UP001303647">
    <property type="component" value="Unassembled WGS sequence"/>
</dbReference>
<evidence type="ECO:0000256" key="2">
    <source>
        <dbReference type="ARBA" id="ARBA00023043"/>
    </source>
</evidence>
<dbReference type="GO" id="GO:0005634">
    <property type="term" value="C:nucleus"/>
    <property type="evidence" value="ECO:0007669"/>
    <property type="project" value="TreeGrafter"/>
</dbReference>
<feature type="repeat" description="ANK" evidence="3">
    <location>
        <begin position="1036"/>
        <end position="1068"/>
    </location>
</feature>
<proteinExistence type="predicted"/>
<evidence type="ECO:0000313" key="8">
    <source>
        <dbReference type="Proteomes" id="UP001303647"/>
    </source>
</evidence>
<feature type="region of interest" description="Disordered" evidence="4">
    <location>
        <begin position="336"/>
        <end position="400"/>
    </location>
</feature>
<feature type="transmembrane region" description="Helical" evidence="5">
    <location>
        <begin position="60"/>
        <end position="81"/>
    </location>
</feature>
<dbReference type="InterPro" id="IPR002110">
    <property type="entry name" value="Ankyrin_rpt"/>
</dbReference>
<dbReference type="EMBL" id="MU857649">
    <property type="protein sequence ID" value="KAK4247683.1"/>
    <property type="molecule type" value="Genomic_DNA"/>
</dbReference>
<evidence type="ECO:0000256" key="1">
    <source>
        <dbReference type="ARBA" id="ARBA00022737"/>
    </source>
</evidence>
<keyword evidence="6" id="KW-0732">Signal</keyword>
<dbReference type="PRINTS" id="PR01415">
    <property type="entry name" value="ANKYRIN"/>
</dbReference>
<keyword evidence="5" id="KW-0812">Transmembrane</keyword>
<feature type="compositionally biased region" description="Low complexity" evidence="4">
    <location>
        <begin position="382"/>
        <end position="400"/>
    </location>
</feature>
<keyword evidence="8" id="KW-1185">Reference proteome</keyword>
<feature type="region of interest" description="Disordered" evidence="4">
    <location>
        <begin position="170"/>
        <end position="190"/>
    </location>
</feature>
<protein>
    <submittedName>
        <fullName evidence="7">Uncharacterized protein</fullName>
    </submittedName>
</protein>
<keyword evidence="2 3" id="KW-0040">ANK repeat</keyword>
<feature type="repeat" description="ANK" evidence="3">
    <location>
        <begin position="1179"/>
        <end position="1211"/>
    </location>
</feature>
<accession>A0AAN7HP67</accession>
<dbReference type="InterPro" id="IPR036770">
    <property type="entry name" value="Ankyrin_rpt-contain_sf"/>
</dbReference>
<dbReference type="Pfam" id="PF12796">
    <property type="entry name" value="Ank_2"/>
    <property type="match status" value="2"/>
</dbReference>
<dbReference type="InterPro" id="IPR050776">
    <property type="entry name" value="Ank_Repeat/CDKN_Inhibitor"/>
</dbReference>
<dbReference type="PROSITE" id="PS50088">
    <property type="entry name" value="ANK_REPEAT"/>
    <property type="match status" value="5"/>
</dbReference>
<reference evidence="7" key="2">
    <citation type="submission" date="2023-05" db="EMBL/GenBank/DDBJ databases">
        <authorList>
            <consortium name="Lawrence Berkeley National Laboratory"/>
            <person name="Steindorff A."/>
            <person name="Hensen N."/>
            <person name="Bonometti L."/>
            <person name="Westerberg I."/>
            <person name="Brannstrom I.O."/>
            <person name="Guillou S."/>
            <person name="Cros-Aarteil S."/>
            <person name="Calhoun S."/>
            <person name="Haridas S."/>
            <person name="Kuo A."/>
            <person name="Mondo S."/>
            <person name="Pangilinan J."/>
            <person name="Riley R."/>
            <person name="Labutti K."/>
            <person name="Andreopoulos B."/>
            <person name="Lipzen A."/>
            <person name="Chen C."/>
            <person name="Yanf M."/>
            <person name="Daum C."/>
            <person name="Ng V."/>
            <person name="Clum A."/>
            <person name="Ohm R."/>
            <person name="Martin F."/>
            <person name="Silar P."/>
            <person name="Natvig D."/>
            <person name="Lalanne C."/>
            <person name="Gautier V."/>
            <person name="Ament-Velasquez S.L."/>
            <person name="Kruys A."/>
            <person name="Hutchinson M.I."/>
            <person name="Powell A.J."/>
            <person name="Barry K."/>
            <person name="Miller A.N."/>
            <person name="Grigoriev I.V."/>
            <person name="Debuchy R."/>
            <person name="Gladieux P."/>
            <person name="Thoren M.H."/>
            <person name="Johannesson H."/>
        </authorList>
    </citation>
    <scope>NUCLEOTIDE SEQUENCE</scope>
    <source>
        <strain evidence="7">CBS 359.72</strain>
    </source>
</reference>
<evidence type="ECO:0000313" key="7">
    <source>
        <dbReference type="EMBL" id="KAK4247683.1"/>
    </source>
</evidence>
<dbReference type="Pfam" id="PF13637">
    <property type="entry name" value="Ank_4"/>
    <property type="match status" value="1"/>
</dbReference>
<feature type="repeat" description="ANK" evidence="3">
    <location>
        <begin position="1212"/>
        <end position="1244"/>
    </location>
</feature>
<evidence type="ECO:0000256" key="6">
    <source>
        <dbReference type="SAM" id="SignalP"/>
    </source>
</evidence>
<feature type="transmembrane region" description="Helical" evidence="5">
    <location>
        <begin position="260"/>
        <end position="282"/>
    </location>
</feature>
<keyword evidence="5" id="KW-0472">Membrane</keyword>
<feature type="repeat" description="ANK" evidence="3">
    <location>
        <begin position="1069"/>
        <end position="1101"/>
    </location>
</feature>
<evidence type="ECO:0000256" key="4">
    <source>
        <dbReference type="SAM" id="MobiDB-lite"/>
    </source>
</evidence>